<dbReference type="RefSeq" id="WP_072745294.1">
    <property type="nucleotide sequence ID" value="NZ_FQXR01000019.1"/>
</dbReference>
<dbReference type="AlphaFoldDB" id="A0A1M5Z3R6"/>
<evidence type="ECO:0000259" key="2">
    <source>
        <dbReference type="Pfam" id="PF16111"/>
    </source>
</evidence>
<dbReference type="Pfam" id="PF16112">
    <property type="entry name" value="DUF4830"/>
    <property type="match status" value="1"/>
</dbReference>
<feature type="domain" description="DUF4830" evidence="3">
    <location>
        <begin position="154"/>
        <end position="249"/>
    </location>
</feature>
<name>A0A1M5Z3R6_9FIRM</name>
<feature type="domain" description="DUF4829" evidence="2">
    <location>
        <begin position="298"/>
        <end position="413"/>
    </location>
</feature>
<dbReference type="EMBL" id="FQXR01000019">
    <property type="protein sequence ID" value="SHI18533.1"/>
    <property type="molecule type" value="Genomic_DNA"/>
</dbReference>
<keyword evidence="1" id="KW-0472">Membrane</keyword>
<evidence type="ECO:0008006" key="6">
    <source>
        <dbReference type="Google" id="ProtNLM"/>
    </source>
</evidence>
<sequence length="416" mass="48572">MKISRVKNIWIILFSMVLIALIMLITLPSKESKGKVSLELIFNTNFGEVNKVSIKDEKIINDIVSMLENSEFLGNGANTNDMSGMARKDNKLILTKANGNKEEITFSYDSLYEFGYIEVEGKILVPNYDFFRYVEDLEEYTKYDTNVESQVVDLFNKYNWTVDYRINTLKEKLPDNLKHKAGEYPIKIYWAYNNELSKEIGSDFTDYLGKNIVVEIYRLREPLPDFMEPRRDARGIILKYNNEIIGAYIDAGRHESFACSLNRKKLENITSKDWDQWIEDYIDYDDELEIKLSKMKPEDIIKEHFKALNNHDIKMAWATITRKNLCRYLSSNMNNQYLFNKEKDVANQNIRSAELLEINEFGDMDNGGEALEYEVLADFKFIEPITSENGVFPRFVIMRKETEKSGWRIDDIGTGP</sequence>
<dbReference type="InterPro" id="IPR032257">
    <property type="entry name" value="DUF4830"/>
</dbReference>
<evidence type="ECO:0000313" key="4">
    <source>
        <dbReference type="EMBL" id="SHI18533.1"/>
    </source>
</evidence>
<organism evidence="4 5">
    <name type="scientific">Sporanaerobacter acetigenes DSM 13106</name>
    <dbReference type="NCBI Taxonomy" id="1123281"/>
    <lineage>
        <taxon>Bacteria</taxon>
        <taxon>Bacillati</taxon>
        <taxon>Bacillota</taxon>
        <taxon>Tissierellia</taxon>
        <taxon>Tissierellales</taxon>
        <taxon>Sporanaerobacteraceae</taxon>
        <taxon>Sporanaerobacter</taxon>
    </lineage>
</organism>
<keyword evidence="5" id="KW-1185">Reference proteome</keyword>
<keyword evidence="1" id="KW-1133">Transmembrane helix</keyword>
<evidence type="ECO:0000256" key="1">
    <source>
        <dbReference type="SAM" id="Phobius"/>
    </source>
</evidence>
<accession>A0A1M5Z3R6</accession>
<dbReference type="Pfam" id="PF16111">
    <property type="entry name" value="DUF4829"/>
    <property type="match status" value="1"/>
</dbReference>
<dbReference type="InterPro" id="IPR032256">
    <property type="entry name" value="DUF4829"/>
</dbReference>
<protein>
    <recommendedName>
        <fullName evidence="6">DUF4829 domain-containing protein</fullName>
    </recommendedName>
</protein>
<feature type="transmembrane region" description="Helical" evidence="1">
    <location>
        <begin position="9"/>
        <end position="27"/>
    </location>
</feature>
<proteinExistence type="predicted"/>
<dbReference type="Proteomes" id="UP000184389">
    <property type="component" value="Unassembled WGS sequence"/>
</dbReference>
<reference evidence="4 5" key="1">
    <citation type="submission" date="2016-11" db="EMBL/GenBank/DDBJ databases">
        <authorList>
            <person name="Jaros S."/>
            <person name="Januszkiewicz K."/>
            <person name="Wedrychowicz H."/>
        </authorList>
    </citation>
    <scope>NUCLEOTIDE SEQUENCE [LARGE SCALE GENOMIC DNA]</scope>
    <source>
        <strain evidence="4 5">DSM 13106</strain>
    </source>
</reference>
<keyword evidence="1" id="KW-0812">Transmembrane</keyword>
<gene>
    <name evidence="4" type="ORF">SAMN02745180_02678</name>
</gene>
<dbReference type="STRING" id="1123281.SAMN02745180_02678"/>
<evidence type="ECO:0000313" key="5">
    <source>
        <dbReference type="Proteomes" id="UP000184389"/>
    </source>
</evidence>
<evidence type="ECO:0000259" key="3">
    <source>
        <dbReference type="Pfam" id="PF16112"/>
    </source>
</evidence>